<dbReference type="Pfam" id="PF04233">
    <property type="entry name" value="Phage_Mu_F"/>
    <property type="match status" value="1"/>
</dbReference>
<proteinExistence type="predicted"/>
<evidence type="ECO:0000259" key="2">
    <source>
        <dbReference type="Pfam" id="PF04233"/>
    </source>
</evidence>
<comment type="caution">
    <text evidence="3">The sequence shown here is derived from an EMBL/GenBank/DDBJ whole genome shotgun (WGS) entry which is preliminary data.</text>
</comment>
<dbReference type="InterPro" id="IPR006528">
    <property type="entry name" value="Phage_head_morphogenesis_dom"/>
</dbReference>
<dbReference type="AlphaFoldDB" id="A0A839XY50"/>
<dbReference type="EMBL" id="JACIBS010000009">
    <property type="protein sequence ID" value="MBB3665998.1"/>
    <property type="molecule type" value="Genomic_DNA"/>
</dbReference>
<protein>
    <recommendedName>
        <fullName evidence="2">Phage head morphogenesis domain-containing protein</fullName>
    </recommendedName>
</protein>
<evidence type="ECO:0000313" key="3">
    <source>
        <dbReference type="EMBL" id="MBB3665998.1"/>
    </source>
</evidence>
<feature type="compositionally biased region" description="Low complexity" evidence="1">
    <location>
        <begin position="307"/>
        <end position="319"/>
    </location>
</feature>
<name>A0A839XY50_9PSEU</name>
<feature type="domain" description="Phage head morphogenesis" evidence="2">
    <location>
        <begin position="132"/>
        <end position="259"/>
    </location>
</feature>
<accession>A0A839XY50</accession>
<keyword evidence="4" id="KW-1185">Reference proteome</keyword>
<evidence type="ECO:0000313" key="4">
    <source>
        <dbReference type="Proteomes" id="UP000564573"/>
    </source>
</evidence>
<organism evidence="3 4">
    <name type="scientific">Prauserella sediminis</name>
    <dbReference type="NCBI Taxonomy" id="577680"/>
    <lineage>
        <taxon>Bacteria</taxon>
        <taxon>Bacillati</taxon>
        <taxon>Actinomycetota</taxon>
        <taxon>Actinomycetes</taxon>
        <taxon>Pseudonocardiales</taxon>
        <taxon>Pseudonocardiaceae</taxon>
        <taxon>Prauserella</taxon>
        <taxon>Prauserella salsuginis group</taxon>
    </lineage>
</organism>
<sequence length="605" mass="65656">MPDQADDPWLPKRRRGRMRLIRAEQAMSRAARAAMSKFLDAARAAILGDTTRADAGPADLPPNVDVWPDQAVWNDALATWIVPASGQIYSDGYWQAMPDGARDEPRLSDQDYVDAHMRDTTERLTGATWPDEVYEAVRREVADGRDQRESIPEVRKRIAKVLTLRHWAGSAEVISRTESIAALNAGHHQAGKRRQEVFGERLFKQWIATSDGRTRDTHRAANGTVVASDDLFVIGSSRLRYPHDPRGPASETVQCRCVLNWVDETEVDPEQIRDQQFDPIQTDNQGRPVVDTTDDLTATAAPEEVADTAAAADTSTPDDQPVVADGGPGWADAVIASTPELPPGEWFTDPGLDQYVRGIRITDEGRVFGHIAPWDVDHESMPGITAPRHGTAAAYAKFHRHPVMTADGGRVLTGPLATARLGEPKGHAELTVTLPDVMDHYDDPSFVAADVVAGEDEHGIWCAGALRPGVTPFQVHMLSRYSISGDWRNGELVAACSVTTPGFNKPSAEAIAAAAAGDPSGVGQRTALPFEDRPRAQVAADGHVSALVAAGIGHPGDPAPPPVDGWRLYREFRAAEAADKRITAARRRLSNPRALAAAARVRKEQ</sequence>
<feature type="region of interest" description="Disordered" evidence="1">
    <location>
        <begin position="307"/>
        <end position="330"/>
    </location>
</feature>
<gene>
    <name evidence="3" type="ORF">FB384_004957</name>
</gene>
<dbReference type="RefSeq" id="WP_183787194.1">
    <property type="nucleotide sequence ID" value="NZ_JACIBS010000009.1"/>
</dbReference>
<dbReference type="Proteomes" id="UP000564573">
    <property type="component" value="Unassembled WGS sequence"/>
</dbReference>
<reference evidence="3 4" key="1">
    <citation type="submission" date="2020-08" db="EMBL/GenBank/DDBJ databases">
        <title>Sequencing the genomes of 1000 actinobacteria strains.</title>
        <authorList>
            <person name="Klenk H.-P."/>
        </authorList>
    </citation>
    <scope>NUCLEOTIDE SEQUENCE [LARGE SCALE GENOMIC DNA]</scope>
    <source>
        <strain evidence="3 4">DSM 45267</strain>
    </source>
</reference>
<evidence type="ECO:0000256" key="1">
    <source>
        <dbReference type="SAM" id="MobiDB-lite"/>
    </source>
</evidence>